<dbReference type="RefSeq" id="WP_366950396.1">
    <property type="nucleotide sequence ID" value="NZ_JBDKDV010000006.1"/>
</dbReference>
<dbReference type="EMBL" id="JBFDTB010000002">
    <property type="protein sequence ID" value="MEW3465039.1"/>
    <property type="molecule type" value="Genomic_DNA"/>
</dbReference>
<proteinExistence type="predicted"/>
<keyword evidence="2" id="KW-0808">Transferase</keyword>
<protein>
    <submittedName>
        <fullName evidence="2">Glycosyltransferase</fullName>
        <ecNumber evidence="2">2.4.-.-</ecNumber>
    </submittedName>
</protein>
<dbReference type="SUPFAM" id="SSF53448">
    <property type="entry name" value="Nucleotide-diphospho-sugar transferases"/>
    <property type="match status" value="1"/>
</dbReference>
<name>A0ABV3MC53_9ENTE</name>
<dbReference type="PANTHER" id="PTHR22916:SF3">
    <property type="entry name" value="UDP-GLCNAC:BETAGAL BETA-1,3-N-ACETYLGLUCOSAMINYLTRANSFERASE-LIKE PROTEIN 1"/>
    <property type="match status" value="1"/>
</dbReference>
<comment type="caution">
    <text evidence="2">The sequence shown here is derived from an EMBL/GenBank/DDBJ whole genome shotgun (WGS) entry which is preliminary data.</text>
</comment>
<gene>
    <name evidence="2" type="ORF">AB1I55_02860</name>
</gene>
<dbReference type="InterPro" id="IPR001173">
    <property type="entry name" value="Glyco_trans_2-like"/>
</dbReference>
<keyword evidence="2" id="KW-0328">Glycosyltransferase</keyword>
<reference evidence="2 3" key="1">
    <citation type="submission" date="2024-05" db="EMBL/GenBank/DDBJ databases">
        <title>Human gut microbiome strain richness.</title>
        <authorList>
            <person name="Chen-Liaw A."/>
        </authorList>
    </citation>
    <scope>NUCLEOTIDE SEQUENCE [LARGE SCALE GENOMIC DNA]</scope>
    <source>
        <strain evidence="2 3">J1100102st1_G3_J1100102_180507</strain>
    </source>
</reference>
<sequence length="307" mass="36815">MNDVEVLMTTYNGEKYIYDQLDSLLKQNYDFFSVSIYDDGSTDKTVSIIKSFIKENNLSNWKLTKNIHNKGWKKNFIDAVRFSKARFLLFCDQDDIWYENHINEMTEIMKDNNDIKVLCSNYEIISFSNTVIDKKKYFKNDSTLNKIKVSESNFNVLRPGCSYCLDGDFARIQALDWLSGCPHDQYFWILSLFNDSLYLYNKVLMGYRRHDSNNSGLIKTRKEMVIRLEQDLNLIKYLYELKSRQNFFPNNTVEQVLRKQEKFIELKLDIYRRKNLRKIIPLIFKYQKCYISWKHMVLEVKNCFLLN</sequence>
<dbReference type="InterPro" id="IPR029044">
    <property type="entry name" value="Nucleotide-diphossugar_trans"/>
</dbReference>
<keyword evidence="3" id="KW-1185">Reference proteome</keyword>
<evidence type="ECO:0000313" key="2">
    <source>
        <dbReference type="EMBL" id="MEW3465039.1"/>
    </source>
</evidence>
<dbReference type="Pfam" id="PF00535">
    <property type="entry name" value="Glycos_transf_2"/>
    <property type="match status" value="1"/>
</dbReference>
<dbReference type="Proteomes" id="UP001554047">
    <property type="component" value="Unassembled WGS sequence"/>
</dbReference>
<dbReference type="EC" id="2.4.-.-" evidence="2"/>
<feature type="domain" description="Glycosyltransferase 2-like" evidence="1">
    <location>
        <begin position="6"/>
        <end position="136"/>
    </location>
</feature>
<evidence type="ECO:0000259" key="1">
    <source>
        <dbReference type="Pfam" id="PF00535"/>
    </source>
</evidence>
<evidence type="ECO:0000313" key="3">
    <source>
        <dbReference type="Proteomes" id="UP001554047"/>
    </source>
</evidence>
<dbReference type="GO" id="GO:0016757">
    <property type="term" value="F:glycosyltransferase activity"/>
    <property type="evidence" value="ECO:0007669"/>
    <property type="project" value="UniProtKB-KW"/>
</dbReference>
<dbReference type="PANTHER" id="PTHR22916">
    <property type="entry name" value="GLYCOSYLTRANSFERASE"/>
    <property type="match status" value="1"/>
</dbReference>
<accession>A0ABV3MC53</accession>
<dbReference type="Gene3D" id="3.90.550.10">
    <property type="entry name" value="Spore Coat Polysaccharide Biosynthesis Protein SpsA, Chain A"/>
    <property type="match status" value="1"/>
</dbReference>
<organism evidence="2 3">
    <name type="scientific">Enterococcus entomosocium</name>
    <dbReference type="NCBI Taxonomy" id="3034352"/>
    <lineage>
        <taxon>Bacteria</taxon>
        <taxon>Bacillati</taxon>
        <taxon>Bacillota</taxon>
        <taxon>Bacilli</taxon>
        <taxon>Lactobacillales</taxon>
        <taxon>Enterococcaceae</taxon>
        <taxon>Enterococcus</taxon>
    </lineage>
</organism>